<dbReference type="InterPro" id="IPR031248">
    <property type="entry name" value="RNF213"/>
</dbReference>
<dbReference type="GO" id="GO:0002040">
    <property type="term" value="P:sprouting angiogenesis"/>
    <property type="evidence" value="ECO:0007669"/>
    <property type="project" value="TreeGrafter"/>
</dbReference>
<reference evidence="2 3" key="1">
    <citation type="submission" date="2012-10" db="EMBL/GenBank/DDBJ databases">
        <authorList>
            <consortium name="Gibbon Genome Sequencing Consortium"/>
        </authorList>
    </citation>
    <scope>NUCLEOTIDE SEQUENCE [LARGE SCALE GENOMIC DNA]</scope>
</reference>
<dbReference type="HOGENOM" id="CLU_381275_0_0_1"/>
<evidence type="ECO:0000313" key="3">
    <source>
        <dbReference type="Proteomes" id="UP000001073"/>
    </source>
</evidence>
<feature type="compositionally biased region" description="Basic and acidic residues" evidence="1">
    <location>
        <begin position="323"/>
        <end position="342"/>
    </location>
</feature>
<dbReference type="EMBL" id="ADFV01127402">
    <property type="status" value="NOT_ANNOTATED_CDS"/>
    <property type="molecule type" value="Genomic_DNA"/>
</dbReference>
<protein>
    <submittedName>
        <fullName evidence="2">Ring finger protein 213</fullName>
    </submittedName>
</protein>
<organism evidence="2 3">
    <name type="scientific">Nomascus leucogenys</name>
    <name type="common">Northern white-cheeked gibbon</name>
    <name type="synonym">Hylobates leucogenys</name>
    <dbReference type="NCBI Taxonomy" id="61853"/>
    <lineage>
        <taxon>Eukaryota</taxon>
        <taxon>Metazoa</taxon>
        <taxon>Chordata</taxon>
        <taxon>Craniata</taxon>
        <taxon>Vertebrata</taxon>
        <taxon>Euteleostomi</taxon>
        <taxon>Mammalia</taxon>
        <taxon>Eutheria</taxon>
        <taxon>Euarchontoglires</taxon>
        <taxon>Primates</taxon>
        <taxon>Haplorrhini</taxon>
        <taxon>Catarrhini</taxon>
        <taxon>Hylobatidae</taxon>
        <taxon>Nomascus</taxon>
    </lineage>
</organism>
<dbReference type="AlphaFoldDB" id="G1S0L8"/>
<dbReference type="EMBL" id="ADFV01127398">
    <property type="status" value="NOT_ANNOTATED_CDS"/>
    <property type="molecule type" value="Genomic_DNA"/>
</dbReference>
<dbReference type="EMBL" id="ADFV01127405">
    <property type="status" value="NOT_ANNOTATED_CDS"/>
    <property type="molecule type" value="Genomic_DNA"/>
</dbReference>
<dbReference type="Proteomes" id="UP000001073">
    <property type="component" value="Chromosome 14"/>
</dbReference>
<feature type="compositionally biased region" description="Basic and acidic residues" evidence="1">
    <location>
        <begin position="305"/>
        <end position="315"/>
    </location>
</feature>
<reference evidence="2" key="3">
    <citation type="submission" date="2025-09" db="UniProtKB">
        <authorList>
            <consortium name="Ensembl"/>
        </authorList>
    </citation>
    <scope>IDENTIFICATION</scope>
</reference>
<evidence type="ECO:0000256" key="1">
    <source>
        <dbReference type="SAM" id="MobiDB-lite"/>
    </source>
</evidence>
<dbReference type="EMBL" id="ADFV01127403">
    <property type="status" value="NOT_ANNOTATED_CDS"/>
    <property type="molecule type" value="Genomic_DNA"/>
</dbReference>
<dbReference type="GO" id="GO:0006511">
    <property type="term" value="P:ubiquitin-dependent protein catabolic process"/>
    <property type="evidence" value="ECO:0007669"/>
    <property type="project" value="TreeGrafter"/>
</dbReference>
<dbReference type="EMBL" id="ADFV01127400">
    <property type="status" value="NOT_ANNOTATED_CDS"/>
    <property type="molecule type" value="Genomic_DNA"/>
</dbReference>
<name>G1S0L8_NOMLE</name>
<dbReference type="Ensembl" id="ENSNLET00000020007.3">
    <property type="protein sequence ID" value="ENSNLEP00000019050.3"/>
    <property type="gene ID" value="ENSNLEG00000015695.3"/>
</dbReference>
<feature type="compositionally biased region" description="Low complexity" evidence="1">
    <location>
        <begin position="136"/>
        <end position="152"/>
    </location>
</feature>
<evidence type="ECO:0000313" key="2">
    <source>
        <dbReference type="Ensembl" id="ENSNLEP00000019050.3"/>
    </source>
</evidence>
<dbReference type="GO" id="GO:0016887">
    <property type="term" value="F:ATP hydrolysis activity"/>
    <property type="evidence" value="ECO:0007669"/>
    <property type="project" value="InterPro"/>
</dbReference>
<feature type="compositionally biased region" description="Low complexity" evidence="1">
    <location>
        <begin position="258"/>
        <end position="277"/>
    </location>
</feature>
<gene>
    <name evidence="2" type="primary">RNF213</name>
</gene>
<dbReference type="EMBL" id="ADFV01127406">
    <property type="status" value="NOT_ANNOTATED_CDS"/>
    <property type="molecule type" value="Genomic_DNA"/>
</dbReference>
<dbReference type="GO" id="GO:0005730">
    <property type="term" value="C:nucleolus"/>
    <property type="evidence" value="ECO:0007669"/>
    <property type="project" value="TreeGrafter"/>
</dbReference>
<dbReference type="EMBL" id="ADFV01127401">
    <property type="status" value="NOT_ANNOTATED_CDS"/>
    <property type="molecule type" value="Genomic_DNA"/>
</dbReference>
<sequence>MECPSCQHVSKEEAPRFCSQCGERLPPAAPIADSENKNSTMASALEGEMECGQELKEEGDPCLSLGSDSWQEDPDEPCSDASSTIQESKKKKRKKEKRWNNSDSSELASSPLSPASPCHLTLLSNPRPQDTALPHSQAQQSGPTGQPSQPLGTATTPLEGDGLFAPTEVGDSPLQAQALGEAGVATGSEAQSSPQSQDHTEGEDQDASIPFGGRGLSQEGTGPPTSAGEGHSRTEDAAQALLLPESKGGSSEPGTEPQTTQQQASTAVDAAAQPANAVKGAGEEVKEKTQRTKEPPATTPASKTHCQEAETKTEDETAAAGEKVGKNERGEPEDLKNPEGKNRSAAAAVKKEKQKNQKTGVQEVKASTLSPGGGVTVYFHAIISHHFSFNSDHHKVFIRGGGEFGEPKWTRNVCELHCTRDLRHDSVLVDGSVVISKKHLDKHIPYKYVIYNKGSIEYEFIYKRQQKEGEYVNRCLFIKSSLLDSGDWHQYDGIVCMRPPGKLQKVMNHITDGLRKELVKGKQIAAKVVLDSIFSILQTWDTINLNSFFTQFQQFSFVVGQSMIYEGWAQPWTDLQYGEKEVKRDLWEYLKKHMVPFLDRKSADSLPIDCPVRSKLKMGLIVLFVVEEIQFLLEDSLASLCHLLTSDASSPDEFHSDLSHILGIPQRSSLLQFMSQKKHLLSIDEALFRSWFSLLPLSHLVQYMENFIEHLGRFPAHILDCFLGIYYRLPGLEKVENMQDIQNILEMLLRLLNTYQDKIPEEALSPSYLTVCLKLHEAICSSTKTPEFYELPALSAEIVCRMIILLPLVDSAGQGDETGNNSVQTVFQGTLAATKRWLREVFTKNMLTHSGASFTYIEEIEVWRRLVEIHFPVEHGWKESLLGDMEWRLKQEKPLSQITAYCNSHWDTNGLEDSVAKTFEKCVIEAVSSACQVNNLSSRETDSGSQLCSAMTQLRAMKHPLGLSSSANSEIGKWAPSSLAKGNGAEIH</sequence>
<feature type="region of interest" description="Disordered" evidence="1">
    <location>
        <begin position="22"/>
        <end position="365"/>
    </location>
</feature>
<dbReference type="GO" id="GO:2000051">
    <property type="term" value="P:negative regulation of non-canonical Wnt signaling pathway"/>
    <property type="evidence" value="ECO:0007669"/>
    <property type="project" value="TreeGrafter"/>
</dbReference>
<accession>G1S0L8</accession>
<keyword evidence="3" id="KW-1185">Reference proteome</keyword>
<dbReference type="GeneTree" id="ENSGT00630000089884"/>
<dbReference type="PANTHER" id="PTHR22605">
    <property type="entry name" value="RZ-TYPE DOMAIN-CONTAINING PROTEIN"/>
    <property type="match status" value="1"/>
</dbReference>
<dbReference type="EMBL" id="ADFV01127407">
    <property type="status" value="NOT_ANNOTATED_CDS"/>
    <property type="molecule type" value="Genomic_DNA"/>
</dbReference>
<dbReference type="eggNOG" id="ENOG502QQ65">
    <property type="taxonomic scope" value="Eukaryota"/>
</dbReference>
<dbReference type="EMBL" id="ADFV01127399">
    <property type="status" value="NOT_ANNOTATED_CDS"/>
    <property type="molecule type" value="Genomic_DNA"/>
</dbReference>
<feature type="compositionally biased region" description="Basic and acidic residues" evidence="1">
    <location>
        <begin position="281"/>
        <end position="294"/>
    </location>
</feature>
<proteinExistence type="predicted"/>
<dbReference type="GO" id="GO:0016020">
    <property type="term" value="C:membrane"/>
    <property type="evidence" value="ECO:0007669"/>
    <property type="project" value="TreeGrafter"/>
</dbReference>
<dbReference type="PANTHER" id="PTHR22605:SF16">
    <property type="entry name" value="E3 UBIQUITIN-PROTEIN LIGASE RNF213"/>
    <property type="match status" value="1"/>
</dbReference>
<dbReference type="EMBL" id="ADFV01127404">
    <property type="status" value="NOT_ANNOTATED_CDS"/>
    <property type="molecule type" value="Genomic_DNA"/>
</dbReference>
<reference evidence="2" key="2">
    <citation type="submission" date="2025-08" db="UniProtKB">
        <authorList>
            <consortium name="Ensembl"/>
        </authorList>
    </citation>
    <scope>IDENTIFICATION</scope>
</reference>
<feature type="compositionally biased region" description="Low complexity" evidence="1">
    <location>
        <begin position="102"/>
        <end position="117"/>
    </location>
</feature>
<feature type="compositionally biased region" description="Polar residues" evidence="1">
    <location>
        <begin position="188"/>
        <end position="197"/>
    </location>
</feature>
<dbReference type="GO" id="GO:0005829">
    <property type="term" value="C:cytosol"/>
    <property type="evidence" value="ECO:0007669"/>
    <property type="project" value="TreeGrafter"/>
</dbReference>
<feature type="compositionally biased region" description="Polar residues" evidence="1">
    <location>
        <begin position="248"/>
        <end position="257"/>
    </location>
</feature>
<dbReference type="GO" id="GO:0004842">
    <property type="term" value="F:ubiquitin-protein transferase activity"/>
    <property type="evidence" value="ECO:0007669"/>
    <property type="project" value="InterPro"/>
</dbReference>